<dbReference type="AlphaFoldDB" id="A0A6P1MEU7"/>
<dbReference type="InterPro" id="IPR028098">
    <property type="entry name" value="Glyco_trans_4-like_N"/>
</dbReference>
<dbReference type="Pfam" id="PF13439">
    <property type="entry name" value="Glyco_transf_4"/>
    <property type="match status" value="1"/>
</dbReference>
<dbReference type="EMBL" id="CP047593">
    <property type="protein sequence ID" value="QHI70548.1"/>
    <property type="molecule type" value="Genomic_DNA"/>
</dbReference>
<dbReference type="PANTHER" id="PTHR45947:SF3">
    <property type="entry name" value="SULFOQUINOVOSYL TRANSFERASE SQD2"/>
    <property type="match status" value="1"/>
</dbReference>
<dbReference type="InterPro" id="IPR001296">
    <property type="entry name" value="Glyco_trans_1"/>
</dbReference>
<dbReference type="KEGG" id="taer:GT409_14235"/>
<dbReference type="PANTHER" id="PTHR45947">
    <property type="entry name" value="SULFOQUINOVOSYL TRANSFERASE SQD2"/>
    <property type="match status" value="1"/>
</dbReference>
<feature type="domain" description="Glycosyltransferase subfamily 4-like N-terminal" evidence="2">
    <location>
        <begin position="14"/>
        <end position="187"/>
    </location>
</feature>
<organism evidence="3 4">
    <name type="scientific">Tichowtungia aerotolerans</name>
    <dbReference type="NCBI Taxonomy" id="2697043"/>
    <lineage>
        <taxon>Bacteria</taxon>
        <taxon>Pseudomonadati</taxon>
        <taxon>Kiritimatiellota</taxon>
        <taxon>Tichowtungiia</taxon>
        <taxon>Tichowtungiales</taxon>
        <taxon>Tichowtungiaceae</taxon>
        <taxon>Tichowtungia</taxon>
    </lineage>
</organism>
<dbReference type="Gene3D" id="3.40.50.2000">
    <property type="entry name" value="Glycogen Phosphorylase B"/>
    <property type="match status" value="2"/>
</dbReference>
<proteinExistence type="predicted"/>
<dbReference type="Pfam" id="PF00534">
    <property type="entry name" value="Glycos_transf_1"/>
    <property type="match status" value="1"/>
</dbReference>
<evidence type="ECO:0000259" key="1">
    <source>
        <dbReference type="Pfam" id="PF00534"/>
    </source>
</evidence>
<evidence type="ECO:0000313" key="4">
    <source>
        <dbReference type="Proteomes" id="UP000464954"/>
    </source>
</evidence>
<feature type="domain" description="Glycosyl transferase family 1" evidence="1">
    <location>
        <begin position="194"/>
        <end position="321"/>
    </location>
</feature>
<sequence length="379" mass="43014">MKTIVCYDDNPDYGGHQVMACLAIEAMARQKNIRLVFFSNPENSRLNQRLSKIQSGTKLELRSTPFHTQKLQGLKNRFSQKNIHALRTLLEAEHPDLVLCIQGEIEDASLALCAGRRMKAPCISYIPIPHRMTLMGAKLGTLRDQINSYLFRRPDGWITISKSMKSLLEERGTKRPVKVVHNGIDTSHFRPLSKQAARTALGLPENKTLIGTIGRIEFKQKQQDFLSRTFSNHWKNREDMHLVFTGDGPDEMRLKALVKELGIQKKTSFLPWQEESALVYAALDFLIIPSRFEGVPLVMLEALACGTPVLASARDGMKDLLPSSWTFETENGDALASTFEYACRAWKNDIDVLQKKIKSEYTIGAFQENFRNVLLSFLR</sequence>
<keyword evidence="3" id="KW-0808">Transferase</keyword>
<accession>A0A6P1MEU7</accession>
<gene>
    <name evidence="3" type="ORF">GT409_14235</name>
</gene>
<name>A0A6P1MEU7_9BACT</name>
<reference evidence="3 4" key="1">
    <citation type="submission" date="2020-01" db="EMBL/GenBank/DDBJ databases">
        <title>Ponticoccus aerotolerans gen. nov., sp. nov., an anaerobic bacterium and proposal of Ponticoccusceae fam. nov., Ponticoccusles ord. nov. and Ponticoccuse classis nov. in the phylum Kiritimatiellaeota.</title>
        <authorList>
            <person name="Zhou L.Y."/>
            <person name="Du Z.J."/>
        </authorList>
    </citation>
    <scope>NUCLEOTIDE SEQUENCE [LARGE SCALE GENOMIC DNA]</scope>
    <source>
        <strain evidence="3 4">S-5007</strain>
    </source>
</reference>
<evidence type="ECO:0000313" key="3">
    <source>
        <dbReference type="EMBL" id="QHI70548.1"/>
    </source>
</evidence>
<dbReference type="InterPro" id="IPR050194">
    <property type="entry name" value="Glycosyltransferase_grp1"/>
</dbReference>
<dbReference type="RefSeq" id="WP_160629722.1">
    <property type="nucleotide sequence ID" value="NZ_CP047593.1"/>
</dbReference>
<keyword evidence="4" id="KW-1185">Reference proteome</keyword>
<dbReference type="Proteomes" id="UP000464954">
    <property type="component" value="Chromosome"/>
</dbReference>
<protein>
    <submittedName>
        <fullName evidence="3">Glycosyltransferase</fullName>
    </submittedName>
</protein>
<dbReference type="GO" id="GO:0016757">
    <property type="term" value="F:glycosyltransferase activity"/>
    <property type="evidence" value="ECO:0007669"/>
    <property type="project" value="InterPro"/>
</dbReference>
<dbReference type="SUPFAM" id="SSF53756">
    <property type="entry name" value="UDP-Glycosyltransferase/glycogen phosphorylase"/>
    <property type="match status" value="1"/>
</dbReference>
<evidence type="ECO:0000259" key="2">
    <source>
        <dbReference type="Pfam" id="PF13439"/>
    </source>
</evidence>